<dbReference type="Proteomes" id="UP000663802">
    <property type="component" value="Unassembled WGS sequence"/>
</dbReference>
<evidence type="ECO:0000313" key="2">
    <source>
        <dbReference type="Proteomes" id="UP000663802"/>
    </source>
</evidence>
<organism evidence="1 2">
    <name type="scientific">Clostridium zeae</name>
    <dbReference type="NCBI Taxonomy" id="2759022"/>
    <lineage>
        <taxon>Bacteria</taxon>
        <taxon>Bacillati</taxon>
        <taxon>Bacillota</taxon>
        <taxon>Clostridia</taxon>
        <taxon>Eubacteriales</taxon>
        <taxon>Clostridiaceae</taxon>
        <taxon>Clostridium</taxon>
    </lineage>
</organism>
<proteinExistence type="predicted"/>
<sequence length="66" mass="7561">MFFALIDPMLAICPVIAKHTKSTDNNTPIKKWKVKLLVFCTFFSKGKIIATQLKPPKNSKAQRNWL</sequence>
<dbReference type="EMBL" id="BMBA01000008">
    <property type="protein sequence ID" value="GFZ33920.1"/>
    <property type="molecule type" value="Genomic_DNA"/>
</dbReference>
<reference evidence="1 2" key="1">
    <citation type="journal article" date="2021" name="Int. J. Syst. Evol. Microbiol.">
        <title>Clostridium zeae sp. nov., isolated from corn silage.</title>
        <authorList>
            <person name="Kobayashi H."/>
            <person name="Tanizawa Y."/>
            <person name="Yagura M."/>
            <person name="Sakamoto M."/>
            <person name="Ohkuma M."/>
            <person name="Tohno M."/>
        </authorList>
    </citation>
    <scope>NUCLEOTIDE SEQUENCE [LARGE SCALE GENOMIC DNA]</scope>
    <source>
        <strain evidence="1 2">CSC2</strain>
    </source>
</reference>
<keyword evidence="2" id="KW-1185">Reference proteome</keyword>
<name>A0ABQ1EGN4_9CLOT</name>
<gene>
    <name evidence="1" type="ORF">CSC2_44460</name>
</gene>
<accession>A0ABQ1EGN4</accession>
<evidence type="ECO:0000313" key="1">
    <source>
        <dbReference type="EMBL" id="GFZ33920.1"/>
    </source>
</evidence>
<protein>
    <recommendedName>
        <fullName evidence="3">Secreted protein</fullName>
    </recommendedName>
</protein>
<comment type="caution">
    <text evidence="1">The sequence shown here is derived from an EMBL/GenBank/DDBJ whole genome shotgun (WGS) entry which is preliminary data.</text>
</comment>
<evidence type="ECO:0008006" key="3">
    <source>
        <dbReference type="Google" id="ProtNLM"/>
    </source>
</evidence>